<dbReference type="GO" id="GO:0004519">
    <property type="term" value="F:endonuclease activity"/>
    <property type="evidence" value="ECO:0007669"/>
    <property type="project" value="UniProtKB-KW"/>
</dbReference>
<evidence type="ECO:0000256" key="2">
    <source>
        <dbReference type="ARBA" id="ARBA00013365"/>
    </source>
</evidence>
<keyword evidence="6" id="KW-0235">DNA replication</keyword>
<dbReference type="CDD" id="cd00840">
    <property type="entry name" value="MPP_Mre11_N"/>
    <property type="match status" value="1"/>
</dbReference>
<evidence type="ECO:0000256" key="3">
    <source>
        <dbReference type="ARBA" id="ARBA00022722"/>
    </source>
</evidence>
<comment type="subunit">
    <text evidence="6">Heterodimer of SbcC and SbcD.</text>
</comment>
<keyword evidence="5 6" id="KW-0269">Exonuclease</keyword>
<dbReference type="Gene3D" id="3.60.21.10">
    <property type="match status" value="1"/>
</dbReference>
<name>A0A101FYE2_9CHLR</name>
<dbReference type="InterPro" id="IPR029052">
    <property type="entry name" value="Metallo-depent_PP-like"/>
</dbReference>
<evidence type="ECO:0000256" key="1">
    <source>
        <dbReference type="ARBA" id="ARBA00010555"/>
    </source>
</evidence>
<keyword evidence="6" id="KW-0255">Endonuclease</keyword>
<keyword evidence="6" id="KW-0233">DNA recombination</keyword>
<feature type="domain" description="Calcineurin-like phosphoesterase" evidence="7">
    <location>
        <begin position="3"/>
        <end position="234"/>
    </location>
</feature>
<gene>
    <name evidence="6" type="primary">sbcD</name>
    <name evidence="8" type="ORF">XD73_0383</name>
</gene>
<dbReference type="InterPro" id="IPR050535">
    <property type="entry name" value="DNA_Repair-Maintenance_Comp"/>
</dbReference>
<evidence type="ECO:0000256" key="6">
    <source>
        <dbReference type="RuleBase" id="RU363069"/>
    </source>
</evidence>
<comment type="function">
    <text evidence="6">SbcCD cleaves DNA hairpin structures. These structures can inhibit DNA replication and are intermediates in certain DNA recombination reactions. The complex acts as a 3'-&gt;5' double strand exonuclease that can open hairpins. It also has a 5' single-strand endonuclease activity.</text>
</comment>
<dbReference type="GO" id="GO:0008408">
    <property type="term" value="F:3'-5' exonuclease activity"/>
    <property type="evidence" value="ECO:0007669"/>
    <property type="project" value="InterPro"/>
</dbReference>
<reference evidence="8 9" key="1">
    <citation type="journal article" date="2015" name="MBio">
        <title>Genome-Resolved Metagenomic Analysis Reveals Roles for Candidate Phyla and Other Microbial Community Members in Biogeochemical Transformations in Oil Reservoirs.</title>
        <authorList>
            <person name="Hu P."/>
            <person name="Tom L."/>
            <person name="Singh A."/>
            <person name="Thomas B.C."/>
            <person name="Baker B.J."/>
            <person name="Piceno Y.M."/>
            <person name="Andersen G.L."/>
            <person name="Banfield J.F."/>
        </authorList>
    </citation>
    <scope>NUCLEOTIDE SEQUENCE [LARGE SCALE GENOMIC DNA]</scope>
    <source>
        <strain evidence="8">46_16</strain>
    </source>
</reference>
<dbReference type="Pfam" id="PF00149">
    <property type="entry name" value="Metallophos"/>
    <property type="match status" value="1"/>
</dbReference>
<dbReference type="PATRIC" id="fig|167964.4.peg.689"/>
<organism evidence="8 9">
    <name type="scientific">Anaerolinea thermophila</name>
    <dbReference type="NCBI Taxonomy" id="167964"/>
    <lineage>
        <taxon>Bacteria</taxon>
        <taxon>Bacillati</taxon>
        <taxon>Chloroflexota</taxon>
        <taxon>Anaerolineae</taxon>
        <taxon>Anaerolineales</taxon>
        <taxon>Anaerolineaceae</taxon>
        <taxon>Anaerolinea</taxon>
    </lineage>
</organism>
<evidence type="ECO:0000259" key="7">
    <source>
        <dbReference type="Pfam" id="PF00149"/>
    </source>
</evidence>
<dbReference type="Proteomes" id="UP000064249">
    <property type="component" value="Unassembled WGS sequence"/>
</dbReference>
<dbReference type="EMBL" id="LGFU01000009">
    <property type="protein sequence ID" value="KUK46762.1"/>
    <property type="molecule type" value="Genomic_DNA"/>
</dbReference>
<dbReference type="PANTHER" id="PTHR30337:SF0">
    <property type="entry name" value="NUCLEASE SBCCD SUBUNIT D"/>
    <property type="match status" value="1"/>
</dbReference>
<comment type="caution">
    <text evidence="8">The sequence shown here is derived from an EMBL/GenBank/DDBJ whole genome shotgun (WGS) entry which is preliminary data.</text>
</comment>
<dbReference type="InterPro" id="IPR004843">
    <property type="entry name" value="Calcineurin-like_PHP"/>
</dbReference>
<sequence length="426" mass="48550">MVKILHFSDAHIDMVRQGRRDPQSGLPLRTLDFLHALDTIVDAAISQKVDIVIFAGDAYRDRNPAPTFQREWGNRIMRLSQAGIFTVMVVGNHDVSPAVGRAHAMQEYQTLHIPNTYVISKPCLLRPQDINGLPIQLIGLPWLSRSGMMAYFETQQTSLEEMNLEMEEMLSKLVRTWLAELDPTLPAILTSHVTVQGALYGNERSVMLGRDMVISPALFKDERLDYVALGHIHKFQDLNKGHHPPLVYSGSIERVDFGEINDTKGYIIAQVDRGSTTYHFHKLEGRKYISVEVEIEEQDDIIGQIKKKLPAMDVIENAIFRLVLSYPRKWEALIDERAIREYGENAFEFYLVRHPHVESRILLPDTISLGQLSALELLDLYWKSIHLEPDEMEYLSSLAAEIIHLADTGRSGEYLLTPLVKKEEEA</sequence>
<comment type="similarity">
    <text evidence="1 6">Belongs to the SbcD family.</text>
</comment>
<dbReference type="NCBIfam" id="TIGR00619">
    <property type="entry name" value="sbcd"/>
    <property type="match status" value="1"/>
</dbReference>
<keyword evidence="3 6" id="KW-0540">Nuclease</keyword>
<dbReference type="InterPro" id="IPR004593">
    <property type="entry name" value="SbcD"/>
</dbReference>
<protein>
    <recommendedName>
        <fullName evidence="2 6">Nuclease SbcCD subunit D</fullName>
    </recommendedName>
</protein>
<keyword evidence="4 6" id="KW-0378">Hydrolase</keyword>
<dbReference type="PANTHER" id="PTHR30337">
    <property type="entry name" value="COMPONENT OF ATP-DEPENDENT DSDNA EXONUCLEASE"/>
    <property type="match status" value="1"/>
</dbReference>
<accession>A0A101FYE2</accession>
<dbReference type="AlphaFoldDB" id="A0A101FYE2"/>
<dbReference type="GO" id="GO:0006260">
    <property type="term" value="P:DNA replication"/>
    <property type="evidence" value="ECO:0007669"/>
    <property type="project" value="UniProtKB-KW"/>
</dbReference>
<evidence type="ECO:0000256" key="4">
    <source>
        <dbReference type="ARBA" id="ARBA00022801"/>
    </source>
</evidence>
<dbReference type="InterPro" id="IPR041796">
    <property type="entry name" value="Mre11_N"/>
</dbReference>
<evidence type="ECO:0000313" key="9">
    <source>
        <dbReference type="Proteomes" id="UP000064249"/>
    </source>
</evidence>
<proteinExistence type="inferred from homology"/>
<dbReference type="SUPFAM" id="SSF56300">
    <property type="entry name" value="Metallo-dependent phosphatases"/>
    <property type="match status" value="1"/>
</dbReference>
<evidence type="ECO:0000256" key="5">
    <source>
        <dbReference type="ARBA" id="ARBA00022839"/>
    </source>
</evidence>
<dbReference type="GO" id="GO:0006310">
    <property type="term" value="P:DNA recombination"/>
    <property type="evidence" value="ECO:0007669"/>
    <property type="project" value="UniProtKB-KW"/>
</dbReference>
<evidence type="ECO:0000313" key="8">
    <source>
        <dbReference type="EMBL" id="KUK46762.1"/>
    </source>
</evidence>